<dbReference type="AlphaFoldDB" id="A0A840R7F3"/>
<evidence type="ECO:0000313" key="1">
    <source>
        <dbReference type="EMBL" id="MBB5188544.1"/>
    </source>
</evidence>
<dbReference type="Proteomes" id="UP000536640">
    <property type="component" value="Unassembled WGS sequence"/>
</dbReference>
<organism evidence="1 2">
    <name type="scientific">Zhongshania antarctica</name>
    <dbReference type="NCBI Taxonomy" id="641702"/>
    <lineage>
        <taxon>Bacteria</taxon>
        <taxon>Pseudomonadati</taxon>
        <taxon>Pseudomonadota</taxon>
        <taxon>Gammaproteobacteria</taxon>
        <taxon>Cellvibrionales</taxon>
        <taxon>Spongiibacteraceae</taxon>
        <taxon>Zhongshania</taxon>
    </lineage>
</organism>
<reference evidence="1 2" key="1">
    <citation type="submission" date="2020-08" db="EMBL/GenBank/DDBJ databases">
        <title>Genomic Encyclopedia of Type Strains, Phase IV (KMG-IV): sequencing the most valuable type-strain genomes for metagenomic binning, comparative biology and taxonomic classification.</title>
        <authorList>
            <person name="Goeker M."/>
        </authorList>
    </citation>
    <scope>NUCLEOTIDE SEQUENCE [LARGE SCALE GENOMIC DNA]</scope>
    <source>
        <strain evidence="1 2">DSM 25701</strain>
    </source>
</reference>
<gene>
    <name evidence="1" type="ORF">HNQ57_002834</name>
</gene>
<dbReference type="EMBL" id="JACHHW010000008">
    <property type="protein sequence ID" value="MBB5188544.1"/>
    <property type="molecule type" value="Genomic_DNA"/>
</dbReference>
<accession>A0A840R7F3</accession>
<comment type="caution">
    <text evidence="1">The sequence shown here is derived from an EMBL/GenBank/DDBJ whole genome shotgun (WGS) entry which is preliminary data.</text>
</comment>
<keyword evidence="2" id="KW-1185">Reference proteome</keyword>
<sequence length="88" mass="9433">MLSRNYSGTPEDYMATPGVKDYGDIDIDALTKALNRAESLCLLLEAEFDGPPDRLNNSVLLSAVGALEAIIGQAQMLVSATPHTPPMR</sequence>
<protein>
    <submittedName>
        <fullName evidence="1">Uncharacterized protein</fullName>
    </submittedName>
</protein>
<evidence type="ECO:0000313" key="2">
    <source>
        <dbReference type="Proteomes" id="UP000536640"/>
    </source>
</evidence>
<dbReference type="RefSeq" id="WP_184463993.1">
    <property type="nucleotide sequence ID" value="NZ_JACHHW010000008.1"/>
</dbReference>
<name>A0A840R7F3_9GAMM</name>
<proteinExistence type="predicted"/>